<sequence length="144" mass="16005">MNLTDDEMPQNVQMKKGDWICPKHRHQKRIHAPATRHFPGRRLHLTRRRVRAREAFSGDAPPPPASSAAGPASLPTWFSIRALHVPLLGIFVSVSPPNSLSDEVPATFSPPQSCTCLGKCSSTFLVVPRRDLRPSPFSVVPRRI</sequence>
<evidence type="ECO:0000313" key="2">
    <source>
        <dbReference type="EMBL" id="RVX18129.1"/>
    </source>
</evidence>
<evidence type="ECO:0000313" key="3">
    <source>
        <dbReference type="Proteomes" id="UP000288805"/>
    </source>
</evidence>
<dbReference type="AlphaFoldDB" id="A0A438KA78"/>
<evidence type="ECO:0000256" key="1">
    <source>
        <dbReference type="SAM" id="MobiDB-lite"/>
    </source>
</evidence>
<accession>A0A438KA78</accession>
<protein>
    <submittedName>
        <fullName evidence="2">Uncharacterized protein</fullName>
    </submittedName>
</protein>
<dbReference type="Proteomes" id="UP000288805">
    <property type="component" value="Unassembled WGS sequence"/>
</dbReference>
<feature type="region of interest" description="Disordered" evidence="1">
    <location>
        <begin position="51"/>
        <end position="71"/>
    </location>
</feature>
<name>A0A438KA78_VITVI</name>
<proteinExistence type="predicted"/>
<reference evidence="2 3" key="1">
    <citation type="journal article" date="2018" name="PLoS Genet.">
        <title>Population sequencing reveals clonal diversity and ancestral inbreeding in the grapevine cultivar Chardonnay.</title>
        <authorList>
            <person name="Roach M.J."/>
            <person name="Johnson D.L."/>
            <person name="Bohlmann J."/>
            <person name="van Vuuren H.J."/>
            <person name="Jones S.J."/>
            <person name="Pretorius I.S."/>
            <person name="Schmidt S.A."/>
            <person name="Borneman A.R."/>
        </authorList>
    </citation>
    <scope>NUCLEOTIDE SEQUENCE [LARGE SCALE GENOMIC DNA]</scope>
    <source>
        <strain evidence="3">cv. Chardonnay</strain>
        <tissue evidence="2">Leaf</tissue>
    </source>
</reference>
<comment type="caution">
    <text evidence="2">The sequence shown here is derived from an EMBL/GenBank/DDBJ whole genome shotgun (WGS) entry which is preliminary data.</text>
</comment>
<gene>
    <name evidence="2" type="ORF">CK203_004233</name>
</gene>
<dbReference type="EMBL" id="QGNW01000012">
    <property type="protein sequence ID" value="RVX18129.1"/>
    <property type="molecule type" value="Genomic_DNA"/>
</dbReference>
<organism evidence="2 3">
    <name type="scientific">Vitis vinifera</name>
    <name type="common">Grape</name>
    <dbReference type="NCBI Taxonomy" id="29760"/>
    <lineage>
        <taxon>Eukaryota</taxon>
        <taxon>Viridiplantae</taxon>
        <taxon>Streptophyta</taxon>
        <taxon>Embryophyta</taxon>
        <taxon>Tracheophyta</taxon>
        <taxon>Spermatophyta</taxon>
        <taxon>Magnoliopsida</taxon>
        <taxon>eudicotyledons</taxon>
        <taxon>Gunneridae</taxon>
        <taxon>Pentapetalae</taxon>
        <taxon>rosids</taxon>
        <taxon>Vitales</taxon>
        <taxon>Vitaceae</taxon>
        <taxon>Viteae</taxon>
        <taxon>Vitis</taxon>
    </lineage>
</organism>